<dbReference type="Gene3D" id="3.40.50.12780">
    <property type="entry name" value="N-terminal domain of ligase-like"/>
    <property type="match status" value="1"/>
</dbReference>
<evidence type="ECO:0000313" key="5">
    <source>
        <dbReference type="Proteomes" id="UP001610432"/>
    </source>
</evidence>
<dbReference type="PROSITE" id="PS00455">
    <property type="entry name" value="AMP_BINDING"/>
    <property type="match status" value="1"/>
</dbReference>
<feature type="domain" description="AMP-binding enzyme C-terminal" evidence="3">
    <location>
        <begin position="459"/>
        <end position="535"/>
    </location>
</feature>
<dbReference type="Pfam" id="PF00501">
    <property type="entry name" value="AMP-binding"/>
    <property type="match status" value="1"/>
</dbReference>
<evidence type="ECO:0008006" key="6">
    <source>
        <dbReference type="Google" id="ProtNLM"/>
    </source>
</evidence>
<dbReference type="InterPro" id="IPR025110">
    <property type="entry name" value="AMP-bd_C"/>
</dbReference>
<proteinExistence type="inferred from homology"/>
<feature type="domain" description="AMP-dependent synthetase/ligase" evidence="2">
    <location>
        <begin position="45"/>
        <end position="407"/>
    </location>
</feature>
<reference evidence="4 5" key="1">
    <citation type="submission" date="2024-07" db="EMBL/GenBank/DDBJ databases">
        <title>Section-level genome sequencing and comparative genomics of Aspergillus sections Usti and Cavernicolus.</title>
        <authorList>
            <consortium name="Lawrence Berkeley National Laboratory"/>
            <person name="Nybo J.L."/>
            <person name="Vesth T.C."/>
            <person name="Theobald S."/>
            <person name="Frisvad J.C."/>
            <person name="Larsen T.O."/>
            <person name="Kjaerboelling I."/>
            <person name="Rothschild-Mancinelli K."/>
            <person name="Lyhne E.K."/>
            <person name="Kogle M.E."/>
            <person name="Barry K."/>
            <person name="Clum A."/>
            <person name="Na H."/>
            <person name="Ledsgaard L."/>
            <person name="Lin J."/>
            <person name="Lipzen A."/>
            <person name="Kuo A."/>
            <person name="Riley R."/>
            <person name="Mondo S."/>
            <person name="Labutti K."/>
            <person name="Haridas S."/>
            <person name="Pangalinan J."/>
            <person name="Salamov A.A."/>
            <person name="Simmons B.A."/>
            <person name="Magnuson J.K."/>
            <person name="Chen J."/>
            <person name="Drula E."/>
            <person name="Henrissat B."/>
            <person name="Wiebenga A."/>
            <person name="Lubbers R.J."/>
            <person name="Gomes A.C."/>
            <person name="Macurrencykelacurrency M.R."/>
            <person name="Stajich J."/>
            <person name="Grigoriev I.V."/>
            <person name="Mortensen U.H."/>
            <person name="De Vries R.P."/>
            <person name="Baker S.E."/>
            <person name="Andersen M.R."/>
        </authorList>
    </citation>
    <scope>NUCLEOTIDE SEQUENCE [LARGE SCALE GENOMIC DNA]</scope>
    <source>
        <strain evidence="4 5">CBS 449.75</strain>
    </source>
</reference>
<organism evidence="4 5">
    <name type="scientific">Aspergillus lucknowensis</name>
    <dbReference type="NCBI Taxonomy" id="176173"/>
    <lineage>
        <taxon>Eukaryota</taxon>
        <taxon>Fungi</taxon>
        <taxon>Dikarya</taxon>
        <taxon>Ascomycota</taxon>
        <taxon>Pezizomycotina</taxon>
        <taxon>Eurotiomycetes</taxon>
        <taxon>Eurotiomycetidae</taxon>
        <taxon>Eurotiales</taxon>
        <taxon>Aspergillaceae</taxon>
        <taxon>Aspergillus</taxon>
        <taxon>Aspergillus subgen. Nidulantes</taxon>
    </lineage>
</organism>
<dbReference type="InterPro" id="IPR000873">
    <property type="entry name" value="AMP-dep_synth/lig_dom"/>
</dbReference>
<sequence>MDKLSQYQHPGRGDRTLLVPRHVGENVLPNLPFFEKLLRYAHRQPPGVAIRDLNAGVEKTYLQLLSDALALRKVVRGALSAETLRDLDNDQEVFIALIAPGGYEYAVAFTAIIALGAAVVPITTALPVEEAKSLVLRSRSIAIISSSNAASLARGVSAALSERGLPTLTISPHLRQSPLPAHSIIVSSDIVPNINAAALVIFTSGTTGPPKGAVQRRSYLTTAAEDVADHYRLTESDTVLHLLPVHHATGIGVTFLSFLLSGACIEFRGGSFDPAWTWERWRRGGVTVFSGVPTIYTRMMRYFNTHIAPLATQERAAYVDGARKLRVLLCGTSALPSPVHDFWSKILGGKSILTRYGGTEFHAVLKAALDGSTPVNSVGLVSPGVSLKLTEEGMVLVKGPNLFSKYLHDERATAAAHDAEGYFITGDIARREGDNYFILGRASIDIIKSGGYKLSALDIEREILGLEYIGEVMVVGVDDDEYGQRVAAAVTLKDHESGLSLDKLRHDLRDRLAGYKMPTVLRVVEGEIPKSGTGKVQKKILGPKYFGKEYKWDPEVQVWERKAKAKL</sequence>
<name>A0ABR4LRT4_9EURO</name>
<dbReference type="GeneID" id="98148061"/>
<evidence type="ECO:0000259" key="2">
    <source>
        <dbReference type="Pfam" id="PF00501"/>
    </source>
</evidence>
<dbReference type="InterPro" id="IPR042099">
    <property type="entry name" value="ANL_N_sf"/>
</dbReference>
<dbReference type="InterPro" id="IPR045851">
    <property type="entry name" value="AMP-bd_C_sf"/>
</dbReference>
<dbReference type="EMBL" id="JBFXLQ010000020">
    <property type="protein sequence ID" value="KAL2867250.1"/>
    <property type="molecule type" value="Genomic_DNA"/>
</dbReference>
<evidence type="ECO:0000256" key="1">
    <source>
        <dbReference type="ARBA" id="ARBA00006432"/>
    </source>
</evidence>
<dbReference type="Gene3D" id="3.30.300.30">
    <property type="match status" value="1"/>
</dbReference>
<dbReference type="Proteomes" id="UP001610432">
    <property type="component" value="Unassembled WGS sequence"/>
</dbReference>
<dbReference type="Pfam" id="PF13193">
    <property type="entry name" value="AMP-binding_C"/>
    <property type="match status" value="1"/>
</dbReference>
<comment type="similarity">
    <text evidence="1">Belongs to the ATP-dependent AMP-binding enzyme family.</text>
</comment>
<dbReference type="SUPFAM" id="SSF56801">
    <property type="entry name" value="Acetyl-CoA synthetase-like"/>
    <property type="match status" value="1"/>
</dbReference>
<protein>
    <recommendedName>
        <fullName evidence="6">Acetyl-CoA synthetase-like protein</fullName>
    </recommendedName>
</protein>
<dbReference type="RefSeq" id="XP_070886229.1">
    <property type="nucleotide sequence ID" value="XM_071032989.1"/>
</dbReference>
<evidence type="ECO:0000313" key="4">
    <source>
        <dbReference type="EMBL" id="KAL2867250.1"/>
    </source>
</evidence>
<dbReference type="PANTHER" id="PTHR43201">
    <property type="entry name" value="ACYL-COA SYNTHETASE"/>
    <property type="match status" value="1"/>
</dbReference>
<dbReference type="InterPro" id="IPR020845">
    <property type="entry name" value="AMP-binding_CS"/>
</dbReference>
<gene>
    <name evidence="4" type="ORF">BJX67DRAFT_381264</name>
</gene>
<keyword evidence="5" id="KW-1185">Reference proteome</keyword>
<comment type="caution">
    <text evidence="4">The sequence shown here is derived from an EMBL/GenBank/DDBJ whole genome shotgun (WGS) entry which is preliminary data.</text>
</comment>
<dbReference type="PANTHER" id="PTHR43201:SF8">
    <property type="entry name" value="ACYL-COA SYNTHETASE FAMILY MEMBER 3"/>
    <property type="match status" value="1"/>
</dbReference>
<evidence type="ECO:0000259" key="3">
    <source>
        <dbReference type="Pfam" id="PF13193"/>
    </source>
</evidence>
<accession>A0ABR4LRT4</accession>